<accession>A0A212JFP8</accession>
<reference evidence="2" key="1">
    <citation type="submission" date="2016-04" db="EMBL/GenBank/DDBJ databases">
        <authorList>
            <person name="Evans L.H."/>
            <person name="Alamgir A."/>
            <person name="Owens N."/>
            <person name="Weber N.D."/>
            <person name="Virtaneva K."/>
            <person name="Barbian K."/>
            <person name="Babar A."/>
            <person name="Rosenke K."/>
        </authorList>
    </citation>
    <scope>NUCLEOTIDE SEQUENCE</scope>
    <source>
        <strain evidence="2">86-1</strain>
    </source>
</reference>
<sequence length="113" mass="12540">MKWILIMALFIGLLAPAGLYAQKVYKEGSKAILDLTVAAGMPADAETNTSKILVYALLFLLLLEIECDINYFGDIVEILSNAFAIAVFGYFLEAIYDMGQTLFTLVDFDNKKE</sequence>
<feature type="transmembrane region" description="Helical" evidence="1">
    <location>
        <begin position="78"/>
        <end position="96"/>
    </location>
</feature>
<gene>
    <name evidence="2" type="ORF">KL86DYS1_12126</name>
</gene>
<dbReference type="AlphaFoldDB" id="A0A212JFP8"/>
<keyword evidence="1" id="KW-1133">Transmembrane helix</keyword>
<dbReference type="EMBL" id="FLUM01000001">
    <property type="protein sequence ID" value="SBV98266.1"/>
    <property type="molecule type" value="Genomic_DNA"/>
</dbReference>
<keyword evidence="1" id="KW-0812">Transmembrane</keyword>
<organism evidence="2">
    <name type="scientific">uncultured Dysgonomonas sp</name>
    <dbReference type="NCBI Taxonomy" id="206096"/>
    <lineage>
        <taxon>Bacteria</taxon>
        <taxon>Pseudomonadati</taxon>
        <taxon>Bacteroidota</taxon>
        <taxon>Bacteroidia</taxon>
        <taxon>Bacteroidales</taxon>
        <taxon>Dysgonomonadaceae</taxon>
        <taxon>Dysgonomonas</taxon>
        <taxon>environmental samples</taxon>
    </lineage>
</organism>
<evidence type="ECO:0000313" key="2">
    <source>
        <dbReference type="EMBL" id="SBV98266.1"/>
    </source>
</evidence>
<name>A0A212JFP8_9BACT</name>
<protein>
    <submittedName>
        <fullName evidence="2">Uncharacterized protein</fullName>
    </submittedName>
</protein>
<proteinExistence type="predicted"/>
<dbReference type="RefSeq" id="WP_296940698.1">
    <property type="nucleotide sequence ID" value="NZ_LT599032.1"/>
</dbReference>
<evidence type="ECO:0000256" key="1">
    <source>
        <dbReference type="SAM" id="Phobius"/>
    </source>
</evidence>
<keyword evidence="1" id="KW-0472">Membrane</keyword>